<dbReference type="HAMAP" id="MF_01023">
    <property type="entry name" value="HisC_aminotrans_2"/>
    <property type="match status" value="1"/>
</dbReference>
<keyword evidence="9 12" id="KW-0663">Pyridoxal phosphate</keyword>
<dbReference type="InterPro" id="IPR015421">
    <property type="entry name" value="PyrdxlP-dep_Trfase_major"/>
</dbReference>
<accession>A0A1N7MNE0</accession>
<dbReference type="EMBL" id="FTOI01000009">
    <property type="protein sequence ID" value="SIS87552.1"/>
    <property type="molecule type" value="Genomic_DNA"/>
</dbReference>
<comment type="similarity">
    <text evidence="4 12">Belongs to the class-II pyridoxal-phosphate-dependent aminotransferase family. Histidinol-phosphate aminotransferase subfamily.</text>
</comment>
<dbReference type="SUPFAM" id="SSF53383">
    <property type="entry name" value="PLP-dependent transferases"/>
    <property type="match status" value="1"/>
</dbReference>
<evidence type="ECO:0000256" key="5">
    <source>
        <dbReference type="ARBA" id="ARBA00011738"/>
    </source>
</evidence>
<keyword evidence="8 12" id="KW-0808">Transferase</keyword>
<comment type="catalytic activity">
    <reaction evidence="11 12">
        <text>L-histidinol phosphate + 2-oxoglutarate = 3-(imidazol-4-yl)-2-oxopropyl phosphate + L-glutamate</text>
        <dbReference type="Rhea" id="RHEA:23744"/>
        <dbReference type="ChEBI" id="CHEBI:16810"/>
        <dbReference type="ChEBI" id="CHEBI:29985"/>
        <dbReference type="ChEBI" id="CHEBI:57766"/>
        <dbReference type="ChEBI" id="CHEBI:57980"/>
        <dbReference type="EC" id="2.6.1.9"/>
    </reaction>
</comment>
<dbReference type="STRING" id="713588.SAMN05421789_10997"/>
<evidence type="ECO:0000256" key="3">
    <source>
        <dbReference type="ARBA" id="ARBA00005189"/>
    </source>
</evidence>
<dbReference type="GO" id="GO:0030170">
    <property type="term" value="F:pyridoxal phosphate binding"/>
    <property type="evidence" value="ECO:0007669"/>
    <property type="project" value="InterPro"/>
</dbReference>
<proteinExistence type="inferred from homology"/>
<dbReference type="PANTHER" id="PTHR42885:SF2">
    <property type="entry name" value="HISTIDINOL-PHOSPHATE AMINOTRANSFERASE"/>
    <property type="match status" value="1"/>
</dbReference>
<dbReference type="GO" id="GO:0004400">
    <property type="term" value="F:histidinol-phosphate transaminase activity"/>
    <property type="evidence" value="ECO:0007669"/>
    <property type="project" value="UniProtKB-UniRule"/>
</dbReference>
<name>A0A1N7MNE0_9FLAO</name>
<dbReference type="InterPro" id="IPR015422">
    <property type="entry name" value="PyrdxlP-dep_Trfase_small"/>
</dbReference>
<keyword evidence="15" id="KW-1185">Reference proteome</keyword>
<evidence type="ECO:0000256" key="1">
    <source>
        <dbReference type="ARBA" id="ARBA00001933"/>
    </source>
</evidence>
<comment type="subunit">
    <text evidence="5 12">Homodimer.</text>
</comment>
<evidence type="ECO:0000256" key="2">
    <source>
        <dbReference type="ARBA" id="ARBA00005011"/>
    </source>
</evidence>
<dbReference type="Proteomes" id="UP000185839">
    <property type="component" value="Unassembled WGS sequence"/>
</dbReference>
<evidence type="ECO:0000313" key="15">
    <source>
        <dbReference type="Proteomes" id="UP000185839"/>
    </source>
</evidence>
<dbReference type="InterPro" id="IPR001917">
    <property type="entry name" value="Aminotrans_II_pyridoxalP_BS"/>
</dbReference>
<dbReference type="PANTHER" id="PTHR42885">
    <property type="entry name" value="HISTIDINOL-PHOSPHATE AMINOTRANSFERASE-RELATED"/>
    <property type="match status" value="1"/>
</dbReference>
<protein>
    <recommendedName>
        <fullName evidence="12">Histidinol-phosphate aminotransferase</fullName>
        <ecNumber evidence="12">2.6.1.9</ecNumber>
    </recommendedName>
    <alternativeName>
        <fullName evidence="12">Imidazole acetol-phosphate transaminase</fullName>
    </alternativeName>
</protein>
<comment type="pathway">
    <text evidence="3">Lipid metabolism.</text>
</comment>
<evidence type="ECO:0000259" key="13">
    <source>
        <dbReference type="Pfam" id="PF00155"/>
    </source>
</evidence>
<dbReference type="Pfam" id="PF00155">
    <property type="entry name" value="Aminotran_1_2"/>
    <property type="match status" value="1"/>
</dbReference>
<evidence type="ECO:0000313" key="14">
    <source>
        <dbReference type="EMBL" id="SIS87552.1"/>
    </source>
</evidence>
<evidence type="ECO:0000256" key="9">
    <source>
        <dbReference type="ARBA" id="ARBA00022898"/>
    </source>
</evidence>
<feature type="modified residue" description="N6-(pyridoxal phosphate)lysine" evidence="12">
    <location>
        <position position="204"/>
    </location>
</feature>
<dbReference type="CDD" id="cd00609">
    <property type="entry name" value="AAT_like"/>
    <property type="match status" value="1"/>
</dbReference>
<keyword evidence="6 12" id="KW-0032">Aminotransferase</keyword>
<dbReference type="EC" id="2.6.1.9" evidence="12"/>
<evidence type="ECO:0000256" key="10">
    <source>
        <dbReference type="ARBA" id="ARBA00023102"/>
    </source>
</evidence>
<evidence type="ECO:0000256" key="6">
    <source>
        <dbReference type="ARBA" id="ARBA00022576"/>
    </source>
</evidence>
<dbReference type="GO" id="GO:0000105">
    <property type="term" value="P:L-histidine biosynthetic process"/>
    <property type="evidence" value="ECO:0007669"/>
    <property type="project" value="UniProtKB-UniRule"/>
</dbReference>
<evidence type="ECO:0000256" key="11">
    <source>
        <dbReference type="ARBA" id="ARBA00047481"/>
    </source>
</evidence>
<dbReference type="Gene3D" id="3.90.1150.10">
    <property type="entry name" value="Aspartate Aminotransferase, domain 1"/>
    <property type="match status" value="1"/>
</dbReference>
<comment type="cofactor">
    <cofactor evidence="1 12">
        <name>pyridoxal 5'-phosphate</name>
        <dbReference type="ChEBI" id="CHEBI:597326"/>
    </cofactor>
</comment>
<dbReference type="OrthoDB" id="9813612at2"/>
<feature type="domain" description="Aminotransferase class I/classII large" evidence="13">
    <location>
        <begin position="30"/>
        <end position="336"/>
    </location>
</feature>
<dbReference type="PROSITE" id="PS00599">
    <property type="entry name" value="AA_TRANSFER_CLASS_2"/>
    <property type="match status" value="1"/>
</dbReference>
<organism evidence="14 15">
    <name type="scientific">Kaistella chaponensis</name>
    <dbReference type="NCBI Taxonomy" id="713588"/>
    <lineage>
        <taxon>Bacteria</taxon>
        <taxon>Pseudomonadati</taxon>
        <taxon>Bacteroidota</taxon>
        <taxon>Flavobacteriia</taxon>
        <taxon>Flavobacteriales</taxon>
        <taxon>Weeksellaceae</taxon>
        <taxon>Chryseobacterium group</taxon>
        <taxon>Kaistella</taxon>
    </lineage>
</organism>
<gene>
    <name evidence="12" type="primary">hisC</name>
    <name evidence="14" type="ORF">SAMN05421789_10997</name>
</gene>
<evidence type="ECO:0000256" key="7">
    <source>
        <dbReference type="ARBA" id="ARBA00022605"/>
    </source>
</evidence>
<evidence type="ECO:0000256" key="4">
    <source>
        <dbReference type="ARBA" id="ARBA00007970"/>
    </source>
</evidence>
<keyword evidence="10 12" id="KW-0368">Histidine biosynthesis</keyword>
<evidence type="ECO:0000256" key="8">
    <source>
        <dbReference type="ARBA" id="ARBA00022679"/>
    </source>
</evidence>
<reference evidence="15" key="1">
    <citation type="submission" date="2017-01" db="EMBL/GenBank/DDBJ databases">
        <authorList>
            <person name="Varghese N."/>
            <person name="Submissions S."/>
        </authorList>
    </citation>
    <scope>NUCLEOTIDE SEQUENCE [LARGE SCALE GENOMIC DNA]</scope>
    <source>
        <strain evidence="15">DSM 23145</strain>
    </source>
</reference>
<evidence type="ECO:0000256" key="12">
    <source>
        <dbReference type="HAMAP-Rule" id="MF_01023"/>
    </source>
</evidence>
<dbReference type="InterPro" id="IPR015424">
    <property type="entry name" value="PyrdxlP-dep_Trfase"/>
</dbReference>
<sequence length="342" mass="38748">MEFNIENIIRPHLLDSKSYTSLRNSYLKKEVVLLDANENPFGSYNRYPDAEHLQLKRKLAEINEVQPEQLFLGNGSDELIDLAMRMFCEPTQDAILVFNPSFVMYEISAKLNNLDVEKLQLNSDFQLEKEVFQDVISKTKAKILFLCSPNNPTGNSIDDLEFYIQSFAGIVIVDEAYIEFSKEVSAVSLLAKYPNLIVLKTLSKAYGMAGLRIGVGFASPEIAVLFNQFKPPYNISSESQKLALKQLENLEELQKNISIILKERDHLKVGLEKLSSVNKIFPSDANFFLIEFKNAETAYQKLLEENILTSLRHPALKNCLRITVGTAEENSKLLNVLSKIPS</sequence>
<dbReference type="UniPathway" id="UPA00031">
    <property type="reaction ID" value="UER00012"/>
</dbReference>
<dbReference type="InterPro" id="IPR004839">
    <property type="entry name" value="Aminotransferase_I/II_large"/>
</dbReference>
<dbReference type="NCBIfam" id="TIGR01141">
    <property type="entry name" value="hisC"/>
    <property type="match status" value="1"/>
</dbReference>
<comment type="pathway">
    <text evidence="2 12">Amino-acid biosynthesis; L-histidine biosynthesis; L-histidine from 5-phospho-alpha-D-ribose 1-diphosphate: step 7/9.</text>
</comment>
<keyword evidence="7 12" id="KW-0028">Amino-acid biosynthesis</keyword>
<dbReference type="InterPro" id="IPR005861">
    <property type="entry name" value="HisP_aminotrans"/>
</dbReference>
<dbReference type="RefSeq" id="WP_076387415.1">
    <property type="nucleotide sequence ID" value="NZ_FTOI01000009.1"/>
</dbReference>
<dbReference type="Gene3D" id="3.40.640.10">
    <property type="entry name" value="Type I PLP-dependent aspartate aminotransferase-like (Major domain)"/>
    <property type="match status" value="1"/>
</dbReference>
<dbReference type="AlphaFoldDB" id="A0A1N7MNE0"/>